<evidence type="ECO:0000256" key="1">
    <source>
        <dbReference type="ARBA" id="ARBA00004117"/>
    </source>
</evidence>
<keyword evidence="7" id="KW-0966">Cell projection</keyword>
<evidence type="ECO:0000256" key="3">
    <source>
        <dbReference type="ARBA" id="ARBA00014376"/>
    </source>
</evidence>
<comment type="subcellular location">
    <subcellularLocation>
        <location evidence="1 6">Bacterial flagellum basal body</location>
    </subcellularLocation>
</comment>
<evidence type="ECO:0000313" key="8">
    <source>
        <dbReference type="Proteomes" id="UP000326354"/>
    </source>
</evidence>
<evidence type="ECO:0000256" key="2">
    <source>
        <dbReference type="ARBA" id="ARBA00009677"/>
    </source>
</evidence>
<keyword evidence="8" id="KW-1185">Reference proteome</keyword>
<comment type="function">
    <text evidence="5 6">Structural component of flagellum, the bacterial motility apparatus. Part of the rod structure of flagellar basal body.</text>
</comment>
<reference evidence="7 8" key="1">
    <citation type="submission" date="2019-08" db="EMBL/GenBank/DDBJ databases">
        <title>Complete genome sequence of Candidatus Uab amorphum.</title>
        <authorList>
            <person name="Shiratori T."/>
            <person name="Suzuki S."/>
            <person name="Kakizawa Y."/>
            <person name="Ishida K."/>
        </authorList>
    </citation>
    <scope>NUCLEOTIDE SEQUENCE [LARGE SCALE GENOMIC DNA]</scope>
    <source>
        <strain evidence="7 8">SRT547</strain>
    </source>
</reference>
<dbReference type="GO" id="GO:0030694">
    <property type="term" value="C:bacterial-type flagellum basal body, rod"/>
    <property type="evidence" value="ECO:0007669"/>
    <property type="project" value="InterPro"/>
</dbReference>
<evidence type="ECO:0000256" key="5">
    <source>
        <dbReference type="ARBA" id="ARBA00024934"/>
    </source>
</evidence>
<dbReference type="Proteomes" id="UP000326354">
    <property type="component" value="Chromosome"/>
</dbReference>
<dbReference type="PIRSF" id="PIRSF002889">
    <property type="entry name" value="Rod_FlgB"/>
    <property type="match status" value="1"/>
</dbReference>
<name>A0A5S9INK8_UABAM</name>
<dbReference type="KEGG" id="uam:UABAM_03377"/>
<keyword evidence="4 6" id="KW-0975">Bacterial flagellum</keyword>
<dbReference type="GO" id="GO:0071973">
    <property type="term" value="P:bacterial-type flagellum-dependent cell motility"/>
    <property type="evidence" value="ECO:0007669"/>
    <property type="project" value="InterPro"/>
</dbReference>
<organism evidence="7 8">
    <name type="scientific">Uabimicrobium amorphum</name>
    <dbReference type="NCBI Taxonomy" id="2596890"/>
    <lineage>
        <taxon>Bacteria</taxon>
        <taxon>Pseudomonadati</taxon>
        <taxon>Planctomycetota</taxon>
        <taxon>Candidatus Uabimicrobiia</taxon>
        <taxon>Candidatus Uabimicrobiales</taxon>
        <taxon>Candidatus Uabimicrobiaceae</taxon>
        <taxon>Candidatus Uabimicrobium</taxon>
    </lineage>
</organism>
<evidence type="ECO:0000256" key="6">
    <source>
        <dbReference type="PIRNR" id="PIRNR002889"/>
    </source>
</evidence>
<protein>
    <recommendedName>
        <fullName evidence="3 6">Flagellar basal body rod protein FlgB</fullName>
    </recommendedName>
</protein>
<dbReference type="OrthoDB" id="9792068at2"/>
<dbReference type="RefSeq" id="WP_151969137.1">
    <property type="nucleotide sequence ID" value="NZ_AP019860.1"/>
</dbReference>
<evidence type="ECO:0000256" key="4">
    <source>
        <dbReference type="ARBA" id="ARBA00023143"/>
    </source>
</evidence>
<dbReference type="AlphaFoldDB" id="A0A5S9INK8"/>
<accession>A0A5S9INK8</accession>
<sequence length="115" mass="13111">MFDQNINVVAKFLDVSALRHKVVAHNIANVNTSNFKRKEVVFEDLLQNGSADNKRLLKVKPQVVEVEENERVDDNSTYLQDEVGTLTKNNLLQQAYLRSLTFQIRGLNGAIRGHF</sequence>
<gene>
    <name evidence="7" type="ORF">UABAM_03377</name>
</gene>
<dbReference type="InterPro" id="IPR006300">
    <property type="entry name" value="FlgB"/>
</dbReference>
<comment type="subunit">
    <text evidence="6">The basal body constitutes a major portion of the flagellar organelle and consists of a number of rings mounted on a central rod.</text>
</comment>
<dbReference type="EMBL" id="AP019860">
    <property type="protein sequence ID" value="BBM85014.1"/>
    <property type="molecule type" value="Genomic_DNA"/>
</dbReference>
<comment type="similarity">
    <text evidence="2 6">Belongs to the flagella basal body rod proteins family.</text>
</comment>
<keyword evidence="7" id="KW-0282">Flagellum</keyword>
<keyword evidence="7" id="KW-0969">Cilium</keyword>
<proteinExistence type="inferred from homology"/>
<evidence type="ECO:0000313" key="7">
    <source>
        <dbReference type="EMBL" id="BBM85014.1"/>
    </source>
</evidence>